<evidence type="ECO:0000313" key="1">
    <source>
        <dbReference type="EMBL" id="KIK92522.1"/>
    </source>
</evidence>
<organism evidence="1 2">
    <name type="scientific">Paxillus rubicundulus Ve08.2h10</name>
    <dbReference type="NCBI Taxonomy" id="930991"/>
    <lineage>
        <taxon>Eukaryota</taxon>
        <taxon>Fungi</taxon>
        <taxon>Dikarya</taxon>
        <taxon>Basidiomycota</taxon>
        <taxon>Agaricomycotina</taxon>
        <taxon>Agaricomycetes</taxon>
        <taxon>Agaricomycetidae</taxon>
        <taxon>Boletales</taxon>
        <taxon>Paxilineae</taxon>
        <taxon>Paxillaceae</taxon>
        <taxon>Paxillus</taxon>
    </lineage>
</organism>
<keyword evidence="2" id="KW-1185">Reference proteome</keyword>
<reference evidence="2" key="2">
    <citation type="submission" date="2015-01" db="EMBL/GenBank/DDBJ databases">
        <title>Evolutionary Origins and Diversification of the Mycorrhizal Mutualists.</title>
        <authorList>
            <consortium name="DOE Joint Genome Institute"/>
            <consortium name="Mycorrhizal Genomics Consortium"/>
            <person name="Kohler A."/>
            <person name="Kuo A."/>
            <person name="Nagy L.G."/>
            <person name="Floudas D."/>
            <person name="Copeland A."/>
            <person name="Barry K.W."/>
            <person name="Cichocki N."/>
            <person name="Veneault-Fourrey C."/>
            <person name="LaButti K."/>
            <person name="Lindquist E.A."/>
            <person name="Lipzen A."/>
            <person name="Lundell T."/>
            <person name="Morin E."/>
            <person name="Murat C."/>
            <person name="Riley R."/>
            <person name="Ohm R."/>
            <person name="Sun H."/>
            <person name="Tunlid A."/>
            <person name="Henrissat B."/>
            <person name="Grigoriev I.V."/>
            <person name="Hibbett D.S."/>
            <person name="Martin F."/>
        </authorList>
    </citation>
    <scope>NUCLEOTIDE SEQUENCE [LARGE SCALE GENOMIC DNA]</scope>
    <source>
        <strain evidence="2">Ve08.2h10</strain>
    </source>
</reference>
<dbReference type="InParanoid" id="A0A0D0D6R6"/>
<reference evidence="1 2" key="1">
    <citation type="submission" date="2014-04" db="EMBL/GenBank/DDBJ databases">
        <authorList>
            <consortium name="DOE Joint Genome Institute"/>
            <person name="Kuo A."/>
            <person name="Kohler A."/>
            <person name="Jargeat P."/>
            <person name="Nagy L.G."/>
            <person name="Floudas D."/>
            <person name="Copeland A."/>
            <person name="Barry K.W."/>
            <person name="Cichocki N."/>
            <person name="Veneault-Fourrey C."/>
            <person name="LaButti K."/>
            <person name="Lindquist E.A."/>
            <person name="Lipzen A."/>
            <person name="Lundell T."/>
            <person name="Morin E."/>
            <person name="Murat C."/>
            <person name="Sun H."/>
            <person name="Tunlid A."/>
            <person name="Henrissat B."/>
            <person name="Grigoriev I.V."/>
            <person name="Hibbett D.S."/>
            <person name="Martin F."/>
            <person name="Nordberg H.P."/>
            <person name="Cantor M.N."/>
            <person name="Hua S.X."/>
        </authorList>
    </citation>
    <scope>NUCLEOTIDE SEQUENCE [LARGE SCALE GENOMIC DNA]</scope>
    <source>
        <strain evidence="1 2">Ve08.2h10</strain>
    </source>
</reference>
<sequence length="55" mass="6177">MTGCHRSQATRRVITAATQQSVVMGAKRCNRKLMVTGWLMRVPTIYGSIAIHPEY</sequence>
<name>A0A0D0D6R6_9AGAM</name>
<gene>
    <name evidence="1" type="ORF">PAXRUDRAFT_829873</name>
</gene>
<dbReference type="EMBL" id="KN825270">
    <property type="protein sequence ID" value="KIK92522.1"/>
    <property type="molecule type" value="Genomic_DNA"/>
</dbReference>
<evidence type="ECO:0000313" key="2">
    <source>
        <dbReference type="Proteomes" id="UP000054538"/>
    </source>
</evidence>
<accession>A0A0D0D6R6</accession>
<proteinExistence type="predicted"/>
<dbReference type="AlphaFoldDB" id="A0A0D0D6R6"/>
<protein>
    <submittedName>
        <fullName evidence="1">Uncharacterized protein</fullName>
    </submittedName>
</protein>
<dbReference type="HOGENOM" id="CLU_3033060_0_0_1"/>
<dbReference type="Proteomes" id="UP000054538">
    <property type="component" value="Unassembled WGS sequence"/>
</dbReference>